<accession>A0ACB0YZI5</accession>
<keyword evidence="2" id="KW-1185">Reference proteome</keyword>
<gene>
    <name evidence="1" type="ORF">MENTE1834_LOCUS18544</name>
</gene>
<comment type="caution">
    <text evidence="1">The sequence shown here is derived from an EMBL/GenBank/DDBJ whole genome shotgun (WGS) entry which is preliminary data.</text>
</comment>
<proteinExistence type="predicted"/>
<organism evidence="1 2">
    <name type="scientific">Meloidogyne enterolobii</name>
    <name type="common">Root-knot nematode worm</name>
    <name type="synonym">Meloidogyne mayaguensis</name>
    <dbReference type="NCBI Taxonomy" id="390850"/>
    <lineage>
        <taxon>Eukaryota</taxon>
        <taxon>Metazoa</taxon>
        <taxon>Ecdysozoa</taxon>
        <taxon>Nematoda</taxon>
        <taxon>Chromadorea</taxon>
        <taxon>Rhabditida</taxon>
        <taxon>Tylenchina</taxon>
        <taxon>Tylenchomorpha</taxon>
        <taxon>Tylenchoidea</taxon>
        <taxon>Meloidogynidae</taxon>
        <taxon>Meloidogyninae</taxon>
        <taxon>Meloidogyne</taxon>
    </lineage>
</organism>
<dbReference type="Proteomes" id="UP001497535">
    <property type="component" value="Unassembled WGS sequence"/>
</dbReference>
<sequence>MAAGGEGGCPREWVGVVSVVGGAEDSVVAMPIVGVGSHSIVESVVSACCDLLSFKGILGLSLEIFINFK</sequence>
<name>A0ACB0YZI5_MELEN</name>
<protein>
    <submittedName>
        <fullName evidence="1">Uncharacterized protein</fullName>
    </submittedName>
</protein>
<evidence type="ECO:0000313" key="2">
    <source>
        <dbReference type="Proteomes" id="UP001497535"/>
    </source>
</evidence>
<dbReference type="EMBL" id="CAVMJV010000021">
    <property type="protein sequence ID" value="CAK5070121.1"/>
    <property type="molecule type" value="Genomic_DNA"/>
</dbReference>
<evidence type="ECO:0000313" key="1">
    <source>
        <dbReference type="EMBL" id="CAK5070121.1"/>
    </source>
</evidence>
<reference evidence="1" key="1">
    <citation type="submission" date="2023-11" db="EMBL/GenBank/DDBJ databases">
        <authorList>
            <person name="Poullet M."/>
        </authorList>
    </citation>
    <scope>NUCLEOTIDE SEQUENCE</scope>
    <source>
        <strain evidence="1">E1834</strain>
    </source>
</reference>